<dbReference type="Pfam" id="PF21006">
    <property type="entry name" value="NHase_beta_N"/>
    <property type="match status" value="1"/>
</dbReference>
<feature type="domain" description="Nitrile hydratase beta subunit" evidence="6">
    <location>
        <begin position="121"/>
        <end position="210"/>
    </location>
</feature>
<evidence type="ECO:0000256" key="5">
    <source>
        <dbReference type="PIRNR" id="PIRNR001427"/>
    </source>
</evidence>
<dbReference type="GO" id="GO:0046914">
    <property type="term" value="F:transition metal ion binding"/>
    <property type="evidence" value="ECO:0007669"/>
    <property type="project" value="InterPro"/>
</dbReference>
<dbReference type="PIRSF" id="PIRSF001427">
    <property type="entry name" value="NHase_beta"/>
    <property type="match status" value="1"/>
</dbReference>
<comment type="function">
    <text evidence="1 5">NHase catalyzes the hydration of various nitrile compounds to the corresponding amides.</text>
</comment>
<dbReference type="GO" id="GO:0018822">
    <property type="term" value="F:nitrile hydratase activity"/>
    <property type="evidence" value="ECO:0007669"/>
    <property type="project" value="UniProtKB-EC"/>
</dbReference>
<evidence type="ECO:0000256" key="1">
    <source>
        <dbReference type="ARBA" id="ARBA00004042"/>
    </source>
</evidence>
<dbReference type="InterPro" id="IPR042262">
    <property type="entry name" value="CN_hydtase_beta_C"/>
</dbReference>
<sequence length="233" mass="25767">MDGIHDLGGTQGFGEVSHKINSLKYKPVFHQEWEHLAYGLLFVGAGHMELFSVDEIRHAIERIDTRSYFASSYYDRVVIGTATLFVEYGVITQEELDTLLGSEFLLALPAKSGGRSGPVGSDQFEVGDQVTVRDEFISGHIRVPAYVRGKSGVILHRTTEKWPFPDAIGHGDRTAELQSTYHVQFSAKDIWGSSADEGFVVVDLFQGYLDMAPDQNVPTLTELKARITEGAEA</sequence>
<dbReference type="EMBL" id="CAACYJ010000040">
    <property type="protein sequence ID" value="VFB22316.1"/>
    <property type="molecule type" value="Genomic_DNA"/>
</dbReference>
<dbReference type="InterPro" id="IPR049054">
    <property type="entry name" value="CN_hydtase_beta-like_N"/>
</dbReference>
<name>A0A449ISB5_PSEFR</name>
<dbReference type="RefSeq" id="WP_133145132.1">
    <property type="nucleotide sequence ID" value="NZ_CAACYJ010000040.1"/>
</dbReference>
<reference evidence="8 9" key="1">
    <citation type="submission" date="2019-02" db="EMBL/GenBank/DDBJ databases">
        <authorList>
            <consortium name="Pathogen Informatics"/>
        </authorList>
    </citation>
    <scope>NUCLEOTIDE SEQUENCE [LARGE SCALE GENOMIC DNA]</scope>
    <source>
        <strain evidence="8 9">3012STDY7103891</strain>
    </source>
</reference>
<dbReference type="Gene3D" id="2.30.30.50">
    <property type="match status" value="1"/>
</dbReference>
<evidence type="ECO:0000259" key="6">
    <source>
        <dbReference type="Pfam" id="PF02211"/>
    </source>
</evidence>
<proteinExistence type="inferred from homology"/>
<accession>A0A449ISB5</accession>
<dbReference type="SUPFAM" id="SSF50090">
    <property type="entry name" value="Electron transport accessory proteins"/>
    <property type="match status" value="1"/>
</dbReference>
<keyword evidence="3 5" id="KW-0456">Lyase</keyword>
<evidence type="ECO:0000313" key="8">
    <source>
        <dbReference type="EMBL" id="VFB22316.1"/>
    </source>
</evidence>
<dbReference type="AlphaFoldDB" id="A0A449ISB5"/>
<dbReference type="InterPro" id="IPR003168">
    <property type="entry name" value="Nitrile_hydratase_bsu"/>
</dbReference>
<evidence type="ECO:0000259" key="7">
    <source>
        <dbReference type="Pfam" id="PF21006"/>
    </source>
</evidence>
<dbReference type="Gene3D" id="1.10.472.20">
    <property type="entry name" value="Nitrile hydratase, beta subunit"/>
    <property type="match status" value="1"/>
</dbReference>
<evidence type="ECO:0000313" key="9">
    <source>
        <dbReference type="Proteomes" id="UP000330809"/>
    </source>
</evidence>
<evidence type="ECO:0000256" key="3">
    <source>
        <dbReference type="ARBA" id="ARBA00023239"/>
    </source>
</evidence>
<feature type="domain" description="Nitrile hydratase beta subunit-like N-terminal" evidence="7">
    <location>
        <begin position="1"/>
        <end position="98"/>
    </location>
</feature>
<organism evidence="8 9">
    <name type="scientific">Pseudomonas fragi</name>
    <dbReference type="NCBI Taxonomy" id="296"/>
    <lineage>
        <taxon>Bacteria</taxon>
        <taxon>Pseudomonadati</taxon>
        <taxon>Pseudomonadota</taxon>
        <taxon>Gammaproteobacteria</taxon>
        <taxon>Pseudomonadales</taxon>
        <taxon>Pseudomonadaceae</taxon>
        <taxon>Pseudomonas</taxon>
    </lineage>
</organism>
<dbReference type="InterPro" id="IPR008990">
    <property type="entry name" value="Elect_transpt_acc-like_dom_sf"/>
</dbReference>
<dbReference type="InterPro" id="IPR024690">
    <property type="entry name" value="CN_hydtase_beta_dom_C"/>
</dbReference>
<dbReference type="NCBIfam" id="TIGR03888">
    <property type="entry name" value="nitrile_beta"/>
    <property type="match status" value="1"/>
</dbReference>
<gene>
    <name evidence="8" type="primary">nthB</name>
    <name evidence="8" type="ORF">NCTC10754_05004</name>
</gene>
<comment type="similarity">
    <text evidence="2 5">Belongs to the nitrile hydratase subunit beta family.</text>
</comment>
<protein>
    <recommendedName>
        <fullName evidence="5">Nitrile hydratase subunit beta</fullName>
        <shortName evidence="5">NHase</shortName>
        <ecNumber evidence="5">4.2.1.84</ecNumber>
    </recommendedName>
</protein>
<comment type="catalytic activity">
    <reaction evidence="4 5">
        <text>an aliphatic primary amide = an aliphatic nitrile + H2O</text>
        <dbReference type="Rhea" id="RHEA:12673"/>
        <dbReference type="ChEBI" id="CHEBI:15377"/>
        <dbReference type="ChEBI" id="CHEBI:65285"/>
        <dbReference type="ChEBI" id="CHEBI:80291"/>
        <dbReference type="EC" id="4.2.1.84"/>
    </reaction>
</comment>
<dbReference type="Pfam" id="PF02211">
    <property type="entry name" value="NHase_beta_C"/>
    <property type="match status" value="1"/>
</dbReference>
<evidence type="ECO:0000256" key="2">
    <source>
        <dbReference type="ARBA" id="ARBA00009098"/>
    </source>
</evidence>
<dbReference type="EC" id="4.2.1.84" evidence="5"/>
<dbReference type="Proteomes" id="UP000330809">
    <property type="component" value="Unassembled WGS sequence"/>
</dbReference>
<evidence type="ECO:0000256" key="4">
    <source>
        <dbReference type="ARBA" id="ARBA00044877"/>
    </source>
</evidence>